<dbReference type="NCBIfam" id="TIGR03592">
    <property type="entry name" value="yidC_oxa1_cterm"/>
    <property type="match status" value="1"/>
</dbReference>
<evidence type="ECO:0000256" key="5">
    <source>
        <dbReference type="ARBA" id="ARBA00022927"/>
    </source>
</evidence>
<dbReference type="Pfam" id="PF02096">
    <property type="entry name" value="60KD_IMP"/>
    <property type="match status" value="1"/>
</dbReference>
<feature type="compositionally biased region" description="Basic and acidic residues" evidence="9">
    <location>
        <begin position="269"/>
        <end position="283"/>
    </location>
</feature>
<dbReference type="EMBL" id="CAFBLR010000108">
    <property type="protein sequence ID" value="CAB4878511.1"/>
    <property type="molecule type" value="Genomic_DNA"/>
</dbReference>
<keyword evidence="4 10" id="KW-0812">Transmembrane</keyword>
<evidence type="ECO:0000313" key="12">
    <source>
        <dbReference type="EMBL" id="CAB4750842.1"/>
    </source>
</evidence>
<feature type="transmembrane region" description="Helical" evidence="10">
    <location>
        <begin position="27"/>
        <end position="47"/>
    </location>
</feature>
<keyword evidence="6 10" id="KW-1133">Transmembrane helix</keyword>
<dbReference type="InterPro" id="IPR001708">
    <property type="entry name" value="YidC/ALB3/OXA1/COX18"/>
</dbReference>
<keyword evidence="2" id="KW-0813">Transport</keyword>
<organism evidence="13">
    <name type="scientific">freshwater metagenome</name>
    <dbReference type="NCBI Taxonomy" id="449393"/>
    <lineage>
        <taxon>unclassified sequences</taxon>
        <taxon>metagenomes</taxon>
        <taxon>ecological metagenomes</taxon>
    </lineage>
</organism>
<feature type="transmembrane region" description="Helical" evidence="10">
    <location>
        <begin position="170"/>
        <end position="186"/>
    </location>
</feature>
<keyword evidence="3" id="KW-1003">Cell membrane</keyword>
<dbReference type="GO" id="GO:0015031">
    <property type="term" value="P:protein transport"/>
    <property type="evidence" value="ECO:0007669"/>
    <property type="project" value="UniProtKB-KW"/>
</dbReference>
<dbReference type="GO" id="GO:0051205">
    <property type="term" value="P:protein insertion into membrane"/>
    <property type="evidence" value="ECO:0007669"/>
    <property type="project" value="TreeGrafter"/>
</dbReference>
<sequence>MLASIFDPLANIFAWPFTQFYSLTGSYAFSIILITLVVMLITTPLTLKSTKSMLEMQRIQPELKRLQAQHRGDRQKLNEEMMKLYQEHKVNPLASCFPLLLQMPVFIGMFQLLRGLTRETDPKTGFFLPKHIGSTSKLYQDLSKSKEMLSWGLNLAKKPSDMFKESPGKGVLYILFVVLLAFLYWVQQRMVANRAVSPTMSAGQQKLMQYLPVGFAIFQIFFPIGLVIYYLFQTVLRIVQQQYVTRRFYGGEGSLGQLAQAAGAAAREMSKADKSAKTEDRSKGTGGQRQGSAKNAPKNAPKGRPAAGGRPGSAGGRNQPTAQRPTSPNRPTKPTKPTKPNKPQS</sequence>
<dbReference type="EMBL" id="CAEZYY010000010">
    <property type="protein sequence ID" value="CAB4750842.1"/>
    <property type="molecule type" value="Genomic_DNA"/>
</dbReference>
<proteinExistence type="predicted"/>
<protein>
    <submittedName>
        <fullName evidence="13">Unannotated protein</fullName>
    </submittedName>
</protein>
<dbReference type="GO" id="GO:0032977">
    <property type="term" value="F:membrane insertase activity"/>
    <property type="evidence" value="ECO:0007669"/>
    <property type="project" value="InterPro"/>
</dbReference>
<feature type="domain" description="Membrane insertase YidC/Oxa/ALB C-terminal" evidence="11">
    <location>
        <begin position="27"/>
        <end position="245"/>
    </location>
</feature>
<feature type="compositionally biased region" description="Low complexity" evidence="9">
    <location>
        <begin position="291"/>
        <end position="308"/>
    </location>
</feature>
<evidence type="ECO:0000256" key="3">
    <source>
        <dbReference type="ARBA" id="ARBA00022475"/>
    </source>
</evidence>
<evidence type="ECO:0000256" key="7">
    <source>
        <dbReference type="ARBA" id="ARBA00023136"/>
    </source>
</evidence>
<feature type="transmembrane region" description="Helical" evidence="10">
    <location>
        <begin position="207"/>
        <end position="232"/>
    </location>
</feature>
<dbReference type="PANTHER" id="PTHR12428">
    <property type="entry name" value="OXA1"/>
    <property type="match status" value="1"/>
</dbReference>
<dbReference type="GO" id="GO:0005886">
    <property type="term" value="C:plasma membrane"/>
    <property type="evidence" value="ECO:0007669"/>
    <property type="project" value="UniProtKB-SubCell"/>
</dbReference>
<dbReference type="InterPro" id="IPR047196">
    <property type="entry name" value="YidC_ALB_C"/>
</dbReference>
<accession>A0A6J7E7A0</accession>
<keyword evidence="5" id="KW-0653">Protein transport</keyword>
<evidence type="ECO:0000256" key="6">
    <source>
        <dbReference type="ARBA" id="ARBA00022989"/>
    </source>
</evidence>
<keyword evidence="7 10" id="KW-0472">Membrane</keyword>
<evidence type="ECO:0000313" key="13">
    <source>
        <dbReference type="EMBL" id="CAB4878511.1"/>
    </source>
</evidence>
<keyword evidence="8" id="KW-0143">Chaperone</keyword>
<evidence type="ECO:0000256" key="8">
    <source>
        <dbReference type="ARBA" id="ARBA00023186"/>
    </source>
</evidence>
<evidence type="ECO:0000256" key="10">
    <source>
        <dbReference type="SAM" id="Phobius"/>
    </source>
</evidence>
<evidence type="ECO:0000256" key="1">
    <source>
        <dbReference type="ARBA" id="ARBA00004651"/>
    </source>
</evidence>
<dbReference type="AlphaFoldDB" id="A0A6J7E7A0"/>
<comment type="subcellular location">
    <subcellularLocation>
        <location evidence="1">Cell membrane</location>
        <topology evidence="1">Multi-pass membrane protein</topology>
    </subcellularLocation>
</comment>
<evidence type="ECO:0000313" key="14">
    <source>
        <dbReference type="EMBL" id="CAB5050815.1"/>
    </source>
</evidence>
<evidence type="ECO:0000256" key="2">
    <source>
        <dbReference type="ARBA" id="ARBA00022448"/>
    </source>
</evidence>
<dbReference type="EMBL" id="CAFBQP010000001">
    <property type="protein sequence ID" value="CAB5050815.1"/>
    <property type="molecule type" value="Genomic_DNA"/>
</dbReference>
<feature type="region of interest" description="Disordered" evidence="9">
    <location>
        <begin position="269"/>
        <end position="345"/>
    </location>
</feature>
<feature type="transmembrane region" description="Helical" evidence="10">
    <location>
        <begin position="90"/>
        <end position="113"/>
    </location>
</feature>
<dbReference type="PANTHER" id="PTHR12428:SF65">
    <property type="entry name" value="CYTOCHROME C OXIDASE ASSEMBLY PROTEIN COX18, MITOCHONDRIAL"/>
    <property type="match status" value="1"/>
</dbReference>
<dbReference type="InterPro" id="IPR028055">
    <property type="entry name" value="YidC/Oxa/ALB_C"/>
</dbReference>
<evidence type="ECO:0000256" key="4">
    <source>
        <dbReference type="ARBA" id="ARBA00022692"/>
    </source>
</evidence>
<evidence type="ECO:0000259" key="11">
    <source>
        <dbReference type="Pfam" id="PF02096"/>
    </source>
</evidence>
<dbReference type="CDD" id="cd20070">
    <property type="entry name" value="5TM_YidC_Alb3"/>
    <property type="match status" value="1"/>
</dbReference>
<evidence type="ECO:0000256" key="9">
    <source>
        <dbReference type="SAM" id="MobiDB-lite"/>
    </source>
</evidence>
<name>A0A6J7E7A0_9ZZZZ</name>
<gene>
    <name evidence="12" type="ORF">UFOPK2806_01006</name>
    <name evidence="13" type="ORF">UFOPK3417_01147</name>
    <name evidence="14" type="ORF">UFOPK4306_00026</name>
</gene>
<reference evidence="13" key="1">
    <citation type="submission" date="2020-05" db="EMBL/GenBank/DDBJ databases">
        <authorList>
            <person name="Chiriac C."/>
            <person name="Salcher M."/>
            <person name="Ghai R."/>
            <person name="Kavagutti S V."/>
        </authorList>
    </citation>
    <scope>NUCLEOTIDE SEQUENCE</scope>
</reference>